<reference evidence="2" key="1">
    <citation type="submission" date="2016-10" db="EMBL/GenBank/DDBJ databases">
        <authorList>
            <person name="Varghese N."/>
            <person name="Submissions S."/>
        </authorList>
    </citation>
    <scope>NUCLEOTIDE SEQUENCE [LARGE SCALE GENOMIC DNA]</scope>
    <source>
        <strain evidence="2">LMG 22563</strain>
    </source>
</reference>
<dbReference type="EMBL" id="FORC01000004">
    <property type="protein sequence ID" value="SFJ12846.1"/>
    <property type="molecule type" value="Genomic_DNA"/>
</dbReference>
<evidence type="ECO:0000313" key="2">
    <source>
        <dbReference type="Proteomes" id="UP000183018"/>
    </source>
</evidence>
<keyword evidence="1" id="KW-0238">DNA-binding</keyword>
<dbReference type="Gene3D" id="1.10.260.40">
    <property type="entry name" value="lambda repressor-like DNA-binding domains"/>
    <property type="match status" value="1"/>
</dbReference>
<organism evidence="1 2">
    <name type="scientific">Phytopseudomonas argentinensis</name>
    <dbReference type="NCBI Taxonomy" id="289370"/>
    <lineage>
        <taxon>Bacteria</taxon>
        <taxon>Pseudomonadati</taxon>
        <taxon>Pseudomonadota</taxon>
        <taxon>Gammaproteobacteria</taxon>
        <taxon>Pseudomonadales</taxon>
        <taxon>Pseudomonadaceae</taxon>
        <taxon>Phytopseudomonas</taxon>
    </lineage>
</organism>
<accession>A0A1I3NVQ1</accession>
<keyword evidence="2" id="KW-1185">Reference proteome</keyword>
<dbReference type="Proteomes" id="UP000183018">
    <property type="component" value="Unassembled WGS sequence"/>
</dbReference>
<gene>
    <name evidence="1" type="ORF">SAMN05216602_4028</name>
</gene>
<dbReference type="RefSeq" id="WP_074888267.1">
    <property type="nucleotide sequence ID" value="NZ_FORC01000004.1"/>
</dbReference>
<proteinExistence type="predicted"/>
<dbReference type="AlphaFoldDB" id="A0A1I3NVQ1"/>
<dbReference type="Pfam" id="PF14549">
    <property type="entry name" value="P22_Cro"/>
    <property type="match status" value="1"/>
</dbReference>
<dbReference type="GO" id="GO:0003677">
    <property type="term" value="F:DNA binding"/>
    <property type="evidence" value="ECO:0007669"/>
    <property type="project" value="UniProtKB-KW"/>
</dbReference>
<dbReference type="STRING" id="289370.SAMN05216602_4028"/>
<dbReference type="OrthoDB" id="6693632at2"/>
<name>A0A1I3NVQ1_9GAMM</name>
<protein>
    <submittedName>
        <fullName evidence="1">DNA-binding transcriptional regulator Cro</fullName>
    </submittedName>
</protein>
<sequence>MTKAQAIEHYGSMKSLAKALGVSYEAVRQWVSVPPLRQYELERITDGALKVDDSEKAVA</sequence>
<evidence type="ECO:0000313" key="1">
    <source>
        <dbReference type="EMBL" id="SFJ12846.1"/>
    </source>
</evidence>
<dbReference type="InterPro" id="IPR010982">
    <property type="entry name" value="Lambda_DNA-bd_dom_sf"/>
</dbReference>
<dbReference type="SUPFAM" id="SSF47413">
    <property type="entry name" value="lambda repressor-like DNA-binding domains"/>
    <property type="match status" value="1"/>
</dbReference>